<dbReference type="InterPro" id="IPR029045">
    <property type="entry name" value="ClpP/crotonase-like_dom_sf"/>
</dbReference>
<evidence type="ECO:0000256" key="2">
    <source>
        <dbReference type="ARBA" id="ARBA00011915"/>
    </source>
</evidence>
<dbReference type="PANTHER" id="PTHR43176">
    <property type="entry name" value="3-HYDROXYISOBUTYRYL-COA HYDROLASE-RELATED"/>
    <property type="match status" value="1"/>
</dbReference>
<gene>
    <name evidence="5" type="ORF">AKJ17_04305</name>
</gene>
<evidence type="ECO:0000313" key="6">
    <source>
        <dbReference type="Proteomes" id="UP000037515"/>
    </source>
</evidence>
<dbReference type="Proteomes" id="UP000037515">
    <property type="component" value="Unassembled WGS sequence"/>
</dbReference>
<reference evidence="6" key="1">
    <citation type="submission" date="2015-08" db="EMBL/GenBank/DDBJ databases">
        <title>Vibrio galatheae sp. nov., a novel member of the Vibrionaceae family isolated from the Solomon Islands.</title>
        <authorList>
            <person name="Giubergia S."/>
            <person name="Machado H."/>
            <person name="Mateiu R.V."/>
            <person name="Gram L."/>
        </authorList>
    </citation>
    <scope>NUCLEOTIDE SEQUENCE [LARGE SCALE GENOMIC DNA]</scope>
    <source>
        <strain evidence="6">DSM 19584</strain>
    </source>
</reference>
<dbReference type="InterPro" id="IPR045004">
    <property type="entry name" value="ECH_dom"/>
</dbReference>
<dbReference type="EMBL" id="LHPJ01000005">
    <property type="protein sequence ID" value="KOO04150.1"/>
    <property type="molecule type" value="Genomic_DNA"/>
</dbReference>
<proteinExistence type="predicted"/>
<dbReference type="GO" id="GO:0003860">
    <property type="term" value="F:3-hydroxyisobutyryl-CoA hydrolase activity"/>
    <property type="evidence" value="ECO:0007669"/>
    <property type="project" value="UniProtKB-EC"/>
</dbReference>
<dbReference type="Pfam" id="PF16113">
    <property type="entry name" value="ECH_2"/>
    <property type="match status" value="1"/>
</dbReference>
<keyword evidence="3" id="KW-0378">Hydrolase</keyword>
<dbReference type="AlphaFoldDB" id="A0A0M0HPU2"/>
<evidence type="ECO:0000256" key="1">
    <source>
        <dbReference type="ARBA" id="ARBA00001709"/>
    </source>
</evidence>
<evidence type="ECO:0000256" key="3">
    <source>
        <dbReference type="ARBA" id="ARBA00022801"/>
    </source>
</evidence>
<protein>
    <recommendedName>
        <fullName evidence="2">3-hydroxyisobutyryl-CoA hydrolase</fullName>
        <ecNumber evidence="2">3.1.2.4</ecNumber>
    </recommendedName>
</protein>
<evidence type="ECO:0000313" key="5">
    <source>
        <dbReference type="EMBL" id="KOO04150.1"/>
    </source>
</evidence>
<dbReference type="PANTHER" id="PTHR43176:SF3">
    <property type="entry name" value="3-HYDROXYISOBUTYRYL-COA HYDROLASE, MITOCHONDRIAL"/>
    <property type="match status" value="1"/>
</dbReference>
<feature type="domain" description="Enoyl-CoA hydratase/isomerase" evidence="4">
    <location>
        <begin position="18"/>
        <end position="356"/>
    </location>
</feature>
<sequence length="381" mass="42407">MASKVNVSQIECADGSAIGVLELDNPSALNALSYVMIEQLYNQLLEWQMDDSIVAVFLHAKGDKAFCAGGDIQAIYRALENKEQDFDSAFSAMETFFDLEYRCDHLIHTYPKPIIAWGHGYLMGGGVGLFMGASHRVAETTTRFAMPEIKIGLYPDVGATYFLNQLPKHFALFLGLTACQINATDMKALGLSRWVASPESKTRLLDSLASVNWSRQSNIHDKLSSVLNSIEVDELGTGMLMPHETLIEQLCTGELADIVEAISSIEVEDKWFINAQKALNYGSPLSLNITYQQLTQYQKLPLKACFDMEFNLTLRCGLEGDFREGVRALIIDKTNQPNWQHSCVSDVTPQVLERFFAPIDSTEYPLTATQMAPEPQQLQGI</sequence>
<accession>A0A0M0HPU2</accession>
<comment type="caution">
    <text evidence="5">The sequence shown here is derived from an EMBL/GenBank/DDBJ whole genome shotgun (WGS) entry which is preliminary data.</text>
</comment>
<organism evidence="5 6">
    <name type="scientific">Vibrio nereis</name>
    <dbReference type="NCBI Taxonomy" id="693"/>
    <lineage>
        <taxon>Bacteria</taxon>
        <taxon>Pseudomonadati</taxon>
        <taxon>Pseudomonadota</taxon>
        <taxon>Gammaproteobacteria</taxon>
        <taxon>Vibrionales</taxon>
        <taxon>Vibrionaceae</taxon>
        <taxon>Vibrio</taxon>
    </lineage>
</organism>
<keyword evidence="6" id="KW-1185">Reference proteome</keyword>
<dbReference type="InterPro" id="IPR032259">
    <property type="entry name" value="HIBYL-CoA-H"/>
</dbReference>
<dbReference type="PATRIC" id="fig|693.5.peg.872"/>
<dbReference type="Gene3D" id="3.90.226.10">
    <property type="entry name" value="2-enoyl-CoA Hydratase, Chain A, domain 1"/>
    <property type="match status" value="1"/>
</dbReference>
<dbReference type="STRING" id="693.AKJ17_04305"/>
<comment type="catalytic activity">
    <reaction evidence="1">
        <text>3-hydroxy-2-methylpropanoyl-CoA + H2O = 3-hydroxy-2-methylpropanoate + CoA + H(+)</text>
        <dbReference type="Rhea" id="RHEA:20888"/>
        <dbReference type="ChEBI" id="CHEBI:11805"/>
        <dbReference type="ChEBI" id="CHEBI:15377"/>
        <dbReference type="ChEBI" id="CHEBI:15378"/>
        <dbReference type="ChEBI" id="CHEBI:57287"/>
        <dbReference type="ChEBI" id="CHEBI:57340"/>
        <dbReference type="EC" id="3.1.2.4"/>
    </reaction>
</comment>
<evidence type="ECO:0000259" key="4">
    <source>
        <dbReference type="Pfam" id="PF16113"/>
    </source>
</evidence>
<dbReference type="GO" id="GO:0005829">
    <property type="term" value="C:cytosol"/>
    <property type="evidence" value="ECO:0007669"/>
    <property type="project" value="TreeGrafter"/>
</dbReference>
<dbReference type="RefSeq" id="WP_053394557.1">
    <property type="nucleotide sequence ID" value="NZ_LHPJ01000005.1"/>
</dbReference>
<dbReference type="SUPFAM" id="SSF52096">
    <property type="entry name" value="ClpP/crotonase"/>
    <property type="match status" value="1"/>
</dbReference>
<dbReference type="OrthoDB" id="9790967at2"/>
<dbReference type="GO" id="GO:0006574">
    <property type="term" value="P:L-valine catabolic process"/>
    <property type="evidence" value="ECO:0007669"/>
    <property type="project" value="TreeGrafter"/>
</dbReference>
<dbReference type="EC" id="3.1.2.4" evidence="2"/>
<dbReference type="NCBIfam" id="NF004127">
    <property type="entry name" value="PRK05617.1"/>
    <property type="match status" value="1"/>
</dbReference>
<name>A0A0M0HPU2_VIBNE</name>
<dbReference type="CDD" id="cd06558">
    <property type="entry name" value="crotonase-like"/>
    <property type="match status" value="1"/>
</dbReference>